<comment type="similarity">
    <text evidence="1">Belongs to the FMO family.</text>
</comment>
<dbReference type="PANTHER" id="PTHR23023">
    <property type="entry name" value="DIMETHYLANILINE MONOOXYGENASE"/>
    <property type="match status" value="1"/>
</dbReference>
<dbReference type="Gene3D" id="3.50.50.60">
    <property type="entry name" value="FAD/NAD(P)-binding domain"/>
    <property type="match status" value="2"/>
</dbReference>
<dbReference type="InterPro" id="IPR036188">
    <property type="entry name" value="FAD/NAD-bd_sf"/>
</dbReference>
<dbReference type="GO" id="GO:0004499">
    <property type="term" value="F:N,N-dimethylaniline monooxygenase activity"/>
    <property type="evidence" value="ECO:0007669"/>
    <property type="project" value="InterPro"/>
</dbReference>
<accession>L8WY86</accession>
<evidence type="ECO:0000256" key="2">
    <source>
        <dbReference type="ARBA" id="ARBA00022630"/>
    </source>
</evidence>
<gene>
    <name evidence="6" type="ORF">AG1IA_02915</name>
</gene>
<keyword evidence="5" id="KW-0560">Oxidoreductase</keyword>
<dbReference type="GO" id="GO:0050660">
    <property type="term" value="F:flavin adenine dinucleotide binding"/>
    <property type="evidence" value="ECO:0007669"/>
    <property type="project" value="InterPro"/>
</dbReference>
<keyword evidence="7" id="KW-1185">Reference proteome</keyword>
<dbReference type="STRING" id="983506.L8WY86"/>
<keyword evidence="4" id="KW-0521">NADP</keyword>
<dbReference type="HOGENOM" id="CLU_384112_0_0_1"/>
<dbReference type="OrthoDB" id="7771656at2759"/>
<evidence type="ECO:0000313" key="7">
    <source>
        <dbReference type="Proteomes" id="UP000011668"/>
    </source>
</evidence>
<evidence type="ECO:0000313" key="6">
    <source>
        <dbReference type="EMBL" id="ELU43061.1"/>
    </source>
</evidence>
<sequence length="720" mass="81018">MGSWRCAVSHPALEPPTFLSNRPVGMPKLFIDQPGNDETQYAFMDAAGNKQFTSTSSVDLIDGTTSTDIYEHTGMISHGHLVATIKWPSNNFRDPSLILYPDVDSGDTGHTTRLPLSTNHIKSLNLVTKGHSRAHWRRIPETDKLALFAGHHREKRLIADECHRAGKRWLQIEGKLVHHCSITDVEIIASWIAVNKTNCQSKAELFGTFLFSAATTGRRPHFLIVCHTCLDHAKSTIYLLNIMGFPHARNGKLRIAAIGAGASGLASLRTLADEFKKEISSGDCEITCFERRNDTGGICSRLPDRSDTKPQSDVPDTPLYNCLTTNLPLPIMLYPSCDPAPSTHLFPPAQAIVEYLHKYETRFKLRPFIRFSTVVSRALWNDNTHQWDVTTHPRNQPENSSELCFDHLLVTNGHYGKPHFVTFPGIDDWSASGARTVIHSMWYREPSQYHGLRVLVVGGGPSGNDLASDLSTVARKTIQSVRSFEDEDLGPVTKRGKIDHFTADGLVVFENGKQAHVDRVILATGYEYDFPFLPQLPIRNPGVDETSFYTSRAHIYPLARHIFPLLTSFPLGSIAFIGIPVRLAPFPLFEAQALLVARVISGRVSLDLGRELELCKTRNEKLIEVYKSPERVARNWHVLDGDAQFAHREELWHLAGESRTCPEWSSEIYQAKVVLRDEWRDLVRTGEADSWSKGVGEGGMKDWVELMRRVLRRVEQRRQK</sequence>
<dbReference type="Proteomes" id="UP000011668">
    <property type="component" value="Unassembled WGS sequence"/>
</dbReference>
<protein>
    <submittedName>
        <fullName evidence="6">Flavin-containing monooxygenase/FMO family protein</fullName>
    </submittedName>
</protein>
<dbReference type="EMBL" id="AFRT01000612">
    <property type="protein sequence ID" value="ELU43061.1"/>
    <property type="molecule type" value="Genomic_DNA"/>
</dbReference>
<proteinExistence type="inferred from homology"/>
<comment type="caution">
    <text evidence="6">The sequence shown here is derived from an EMBL/GenBank/DDBJ whole genome shotgun (WGS) entry which is preliminary data.</text>
</comment>
<keyword evidence="2" id="KW-0285">Flavoprotein</keyword>
<dbReference type="AlphaFoldDB" id="L8WY86"/>
<evidence type="ECO:0000256" key="1">
    <source>
        <dbReference type="ARBA" id="ARBA00009183"/>
    </source>
</evidence>
<keyword evidence="3" id="KW-0274">FAD</keyword>
<dbReference type="GO" id="GO:0050661">
    <property type="term" value="F:NADP binding"/>
    <property type="evidence" value="ECO:0007669"/>
    <property type="project" value="InterPro"/>
</dbReference>
<dbReference type="InterPro" id="IPR050346">
    <property type="entry name" value="FMO-like"/>
</dbReference>
<evidence type="ECO:0000256" key="5">
    <source>
        <dbReference type="ARBA" id="ARBA00023002"/>
    </source>
</evidence>
<keyword evidence="6" id="KW-0503">Monooxygenase</keyword>
<dbReference type="Pfam" id="PF00743">
    <property type="entry name" value="FMO-like"/>
    <property type="match status" value="2"/>
</dbReference>
<organism evidence="6 7">
    <name type="scientific">Thanatephorus cucumeris (strain AG1-IA)</name>
    <name type="common">Rice sheath blight fungus</name>
    <name type="synonym">Rhizoctonia solani</name>
    <dbReference type="NCBI Taxonomy" id="983506"/>
    <lineage>
        <taxon>Eukaryota</taxon>
        <taxon>Fungi</taxon>
        <taxon>Dikarya</taxon>
        <taxon>Basidiomycota</taxon>
        <taxon>Agaricomycotina</taxon>
        <taxon>Agaricomycetes</taxon>
        <taxon>Cantharellales</taxon>
        <taxon>Ceratobasidiaceae</taxon>
        <taxon>Rhizoctonia</taxon>
        <taxon>Rhizoctonia solani AG-1</taxon>
    </lineage>
</organism>
<reference evidence="6 7" key="1">
    <citation type="journal article" date="2013" name="Nat. Commun.">
        <title>The evolution and pathogenic mechanisms of the rice sheath blight pathogen.</title>
        <authorList>
            <person name="Zheng A."/>
            <person name="Lin R."/>
            <person name="Xu L."/>
            <person name="Qin P."/>
            <person name="Tang C."/>
            <person name="Ai P."/>
            <person name="Zhang D."/>
            <person name="Liu Y."/>
            <person name="Sun Z."/>
            <person name="Feng H."/>
            <person name="Wang Y."/>
            <person name="Chen Y."/>
            <person name="Liang X."/>
            <person name="Fu R."/>
            <person name="Li Q."/>
            <person name="Zhang J."/>
            <person name="Yu X."/>
            <person name="Xie Z."/>
            <person name="Ding L."/>
            <person name="Guan P."/>
            <person name="Tang J."/>
            <person name="Liang Y."/>
            <person name="Wang S."/>
            <person name="Deng Q."/>
            <person name="Li S."/>
            <person name="Zhu J."/>
            <person name="Wang L."/>
            <person name="Liu H."/>
            <person name="Li P."/>
        </authorList>
    </citation>
    <scope>NUCLEOTIDE SEQUENCE [LARGE SCALE GENOMIC DNA]</scope>
    <source>
        <strain evidence="7">AG-1 IA</strain>
    </source>
</reference>
<name>L8WY86_THACA</name>
<dbReference type="SUPFAM" id="SSF51905">
    <property type="entry name" value="FAD/NAD(P)-binding domain"/>
    <property type="match status" value="2"/>
</dbReference>
<evidence type="ECO:0000256" key="3">
    <source>
        <dbReference type="ARBA" id="ARBA00022827"/>
    </source>
</evidence>
<dbReference type="InterPro" id="IPR020946">
    <property type="entry name" value="Flavin_mOase-like"/>
</dbReference>
<evidence type="ECO:0000256" key="4">
    <source>
        <dbReference type="ARBA" id="ARBA00022857"/>
    </source>
</evidence>
<dbReference type="PRINTS" id="PR00370">
    <property type="entry name" value="FMOXYGENASE"/>
</dbReference>
<dbReference type="InterPro" id="IPR000960">
    <property type="entry name" value="Flavin_mOase"/>
</dbReference>